<dbReference type="Proteomes" id="UP000578449">
    <property type="component" value="Unassembled WGS sequence"/>
</dbReference>
<reference evidence="2 3" key="1">
    <citation type="submission" date="2020-08" db="EMBL/GenBank/DDBJ databases">
        <title>Genomic Encyclopedia of Type Strains, Phase IV (KMG-IV): sequencing the most valuable type-strain genomes for metagenomic binning, comparative biology and taxonomic classification.</title>
        <authorList>
            <person name="Goeker M."/>
        </authorList>
    </citation>
    <scope>NUCLEOTIDE SEQUENCE [LARGE SCALE GENOMIC DNA]</scope>
    <source>
        <strain evidence="2 3">DSM 45615</strain>
    </source>
</reference>
<keyword evidence="3" id="KW-1185">Reference proteome</keyword>
<evidence type="ECO:0000313" key="3">
    <source>
        <dbReference type="Proteomes" id="UP000578449"/>
    </source>
</evidence>
<dbReference type="Gene3D" id="3.90.1200.10">
    <property type="match status" value="1"/>
</dbReference>
<protein>
    <recommendedName>
        <fullName evidence="1">Aminoglycoside phosphotransferase domain-containing protein</fullName>
    </recommendedName>
</protein>
<dbReference type="Pfam" id="PF01636">
    <property type="entry name" value="APH"/>
    <property type="match status" value="1"/>
</dbReference>
<dbReference type="SUPFAM" id="SSF56112">
    <property type="entry name" value="Protein kinase-like (PK-like)"/>
    <property type="match status" value="1"/>
</dbReference>
<dbReference type="RefSeq" id="WP_185053364.1">
    <property type="nucleotide sequence ID" value="NZ_BAABIX010000011.1"/>
</dbReference>
<dbReference type="InterPro" id="IPR011009">
    <property type="entry name" value="Kinase-like_dom_sf"/>
</dbReference>
<gene>
    <name evidence="2" type="ORF">HNP84_006238</name>
</gene>
<comment type="caution">
    <text evidence="2">The sequence shown here is derived from an EMBL/GenBank/DDBJ whole genome shotgun (WGS) entry which is preliminary data.</text>
</comment>
<name>A0A840PF75_9ACTN</name>
<organism evidence="2 3">
    <name type="scientific">Thermocatellispora tengchongensis</name>
    <dbReference type="NCBI Taxonomy" id="1073253"/>
    <lineage>
        <taxon>Bacteria</taxon>
        <taxon>Bacillati</taxon>
        <taxon>Actinomycetota</taxon>
        <taxon>Actinomycetes</taxon>
        <taxon>Streptosporangiales</taxon>
        <taxon>Streptosporangiaceae</taxon>
        <taxon>Thermocatellispora</taxon>
    </lineage>
</organism>
<dbReference type="AlphaFoldDB" id="A0A840PF75"/>
<proteinExistence type="predicted"/>
<feature type="domain" description="Aminoglycoside phosphotransferase" evidence="1">
    <location>
        <begin position="111"/>
        <end position="160"/>
    </location>
</feature>
<sequence length="265" mass="28451">MEERLLGGGVNEVTRAGATVRRPAGPWTPAVHALLAHVAEAGFTGAPRAYGLDERGREVLGFIPGEVAHYPLPAHAWTDAALTGVARLLRAYHDATLTFRPPEGAAWYFPPREPAEVICHGDIAPYNCVFRDGRPVAFIDFDTAHPGPRLRDVAAAAYRFAPLTAVGNGEPVRPVAEQARRLRLLADAYGLAEDDRAALPGAVREHLDGMVAFMHARAEAGDAAFARHIAEGHDRLYRTDSAHVARHAALLRDALCADSPGSGTR</sequence>
<evidence type="ECO:0000259" key="1">
    <source>
        <dbReference type="Pfam" id="PF01636"/>
    </source>
</evidence>
<accession>A0A840PF75</accession>
<dbReference type="EMBL" id="JACHGN010000014">
    <property type="protein sequence ID" value="MBB5136491.1"/>
    <property type="molecule type" value="Genomic_DNA"/>
</dbReference>
<dbReference type="InterPro" id="IPR002575">
    <property type="entry name" value="Aminoglycoside_PTrfase"/>
</dbReference>
<evidence type="ECO:0000313" key="2">
    <source>
        <dbReference type="EMBL" id="MBB5136491.1"/>
    </source>
</evidence>